<protein>
    <submittedName>
        <fullName evidence="2">Uncharacterized protein</fullName>
    </submittedName>
</protein>
<gene>
    <name evidence="2" type="ORF">M9Y10_009213</name>
</gene>
<reference evidence="2 3" key="1">
    <citation type="submission" date="2024-04" db="EMBL/GenBank/DDBJ databases">
        <title>Tritrichomonas musculus Genome.</title>
        <authorList>
            <person name="Alves-Ferreira E."/>
            <person name="Grigg M."/>
            <person name="Lorenzi H."/>
            <person name="Galac M."/>
        </authorList>
    </citation>
    <scope>NUCLEOTIDE SEQUENCE [LARGE SCALE GENOMIC DNA]</scope>
    <source>
        <strain evidence="2 3">EAF2021</strain>
    </source>
</reference>
<dbReference type="Proteomes" id="UP001470230">
    <property type="component" value="Unassembled WGS sequence"/>
</dbReference>
<accession>A0ABR2IMY0</accession>
<proteinExistence type="predicted"/>
<dbReference type="Pfam" id="PF07004">
    <property type="entry name" value="SHIPPO-rpt"/>
    <property type="match status" value="3"/>
</dbReference>
<comment type="caution">
    <text evidence="2">The sequence shown here is derived from an EMBL/GenBank/DDBJ whole genome shotgun (WGS) entry which is preliminary data.</text>
</comment>
<evidence type="ECO:0000256" key="1">
    <source>
        <dbReference type="SAM" id="MobiDB-lite"/>
    </source>
</evidence>
<organism evidence="2 3">
    <name type="scientific">Tritrichomonas musculus</name>
    <dbReference type="NCBI Taxonomy" id="1915356"/>
    <lineage>
        <taxon>Eukaryota</taxon>
        <taxon>Metamonada</taxon>
        <taxon>Parabasalia</taxon>
        <taxon>Tritrichomonadida</taxon>
        <taxon>Tritrichomonadidae</taxon>
        <taxon>Tritrichomonas</taxon>
    </lineage>
</organism>
<feature type="region of interest" description="Disordered" evidence="1">
    <location>
        <begin position="121"/>
        <end position="209"/>
    </location>
</feature>
<feature type="compositionally biased region" description="Polar residues" evidence="1">
    <location>
        <begin position="162"/>
        <end position="178"/>
    </location>
</feature>
<dbReference type="EMBL" id="JAPFFF010000015">
    <property type="protein sequence ID" value="KAK8866254.1"/>
    <property type="molecule type" value="Genomic_DNA"/>
</dbReference>
<sequence length="249" mass="28105">MKAKKEKSLPISSTRFTRTHNRDFCQTSYQRFNDVPKILTNNINGTPGPGFYNIPTSSFDKNNHSHSIQSRTKIDQPSDAATLSFYDVNYKSVLPQRMPTSIGKSKREDIFGYGCSKSSNIISKTPGPSMPQPETLPSNPIKIGVKPKQFDKENISPGPASYNPQSSEPTKNVFSMKNSHSKREVSIFTPTSDVPGPGSYDPTPPLQRPKRWASRLKNIKPIPVIQLKRTIKLREQKRLNQMQYLDSTY</sequence>
<keyword evidence="3" id="KW-1185">Reference proteome</keyword>
<evidence type="ECO:0000313" key="2">
    <source>
        <dbReference type="EMBL" id="KAK8866254.1"/>
    </source>
</evidence>
<dbReference type="InterPro" id="IPR010736">
    <property type="entry name" value="SHIPPO-rpt"/>
</dbReference>
<evidence type="ECO:0000313" key="3">
    <source>
        <dbReference type="Proteomes" id="UP001470230"/>
    </source>
</evidence>
<name>A0ABR2IMY0_9EUKA</name>